<protein>
    <submittedName>
        <fullName evidence="2">Uncharacterized protein</fullName>
    </submittedName>
</protein>
<organism evidence="2 3">
    <name type="scientific">Microbacterium maritypicum</name>
    <name type="common">Microbacterium liquefaciens</name>
    <dbReference type="NCBI Taxonomy" id="33918"/>
    <lineage>
        <taxon>Bacteria</taxon>
        <taxon>Bacillati</taxon>
        <taxon>Actinomycetota</taxon>
        <taxon>Actinomycetes</taxon>
        <taxon>Micrococcales</taxon>
        <taxon>Microbacteriaceae</taxon>
        <taxon>Microbacterium</taxon>
    </lineage>
</organism>
<proteinExistence type="predicted"/>
<dbReference type="AlphaFoldDB" id="A0AAJ6AS83"/>
<evidence type="ECO:0000313" key="3">
    <source>
        <dbReference type="Proteomes" id="UP001214756"/>
    </source>
</evidence>
<keyword evidence="1" id="KW-0812">Transmembrane</keyword>
<keyword evidence="1" id="KW-0472">Membrane</keyword>
<gene>
    <name evidence="2" type="ORF">PWF71_04325</name>
</gene>
<dbReference type="RefSeq" id="WP_017828235.1">
    <property type="nucleotide sequence ID" value="NZ_CP118606.1"/>
</dbReference>
<accession>A0AAJ6AS83</accession>
<evidence type="ECO:0000256" key="1">
    <source>
        <dbReference type="SAM" id="Phobius"/>
    </source>
</evidence>
<dbReference type="Proteomes" id="UP001214756">
    <property type="component" value="Chromosome"/>
</dbReference>
<sequence>MDAVDAVGMIAEILSWVGLGVGLPLLTIVLLVKVHDGPWLPHEVIIVEEEDGRARARWFTAGDFWERPLRAEESVHWRGREDADAFISARHPRLMRFEPRRPLLHALQVLGITLAGVGAAAVAVSIILLFVG</sequence>
<reference evidence="2" key="1">
    <citation type="submission" date="2023-02" db="EMBL/GenBank/DDBJ databases">
        <title>Genome sequence of Microbacterium liquefaciens B1075.</title>
        <authorList>
            <person name="Cao J."/>
            <person name="Li X."/>
        </authorList>
    </citation>
    <scope>NUCLEOTIDE SEQUENCE</scope>
    <source>
        <strain evidence="2">B1075</strain>
    </source>
</reference>
<evidence type="ECO:0000313" key="2">
    <source>
        <dbReference type="EMBL" id="WEF21910.1"/>
    </source>
</evidence>
<name>A0AAJ6AS83_MICMQ</name>
<feature type="transmembrane region" description="Helical" evidence="1">
    <location>
        <begin position="103"/>
        <end position="131"/>
    </location>
</feature>
<dbReference type="EMBL" id="CP118606">
    <property type="protein sequence ID" value="WEF21910.1"/>
    <property type="molecule type" value="Genomic_DNA"/>
</dbReference>
<keyword evidence="1" id="KW-1133">Transmembrane helix</keyword>
<feature type="transmembrane region" description="Helical" evidence="1">
    <location>
        <begin position="13"/>
        <end position="32"/>
    </location>
</feature>